<protein>
    <submittedName>
        <fullName evidence="1">Uncharacterized protein</fullName>
    </submittedName>
</protein>
<gene>
    <name evidence="1" type="ORF">EHAR0213_LOCUS7334</name>
</gene>
<reference evidence="1" key="1">
    <citation type="submission" date="2021-01" db="EMBL/GenBank/DDBJ databases">
        <authorList>
            <person name="Corre E."/>
            <person name="Pelletier E."/>
            <person name="Niang G."/>
            <person name="Scheremetjew M."/>
            <person name="Finn R."/>
            <person name="Kale V."/>
            <person name="Holt S."/>
            <person name="Cochrane G."/>
            <person name="Meng A."/>
            <person name="Brown T."/>
            <person name="Cohen L."/>
        </authorList>
    </citation>
    <scope>NUCLEOTIDE SEQUENCE</scope>
    <source>
        <strain evidence="1">FSP1.4</strain>
    </source>
</reference>
<dbReference type="AlphaFoldDB" id="A0A7S3N951"/>
<accession>A0A7S3N951</accession>
<name>A0A7S3N951_9SPIT</name>
<evidence type="ECO:0000313" key="1">
    <source>
        <dbReference type="EMBL" id="CAE0348423.1"/>
    </source>
</evidence>
<proteinExistence type="predicted"/>
<sequence>MRKYYADLLQDNTQYKRKIRNVKLKHQMLLTSSAELSESIQGTTGYKSLPFFLASLAFPCDMRKHLTSIAKARKITPDVTAEGTDVLDIIESTLNRFSKKILKRFMTKPELCSLLLHYLGKVHNNEYAQYYQMLDEMARSSISLRKGEESIVVQILSNA</sequence>
<dbReference type="EMBL" id="HBII01017377">
    <property type="protein sequence ID" value="CAE0348423.1"/>
    <property type="molecule type" value="Transcribed_RNA"/>
</dbReference>
<organism evidence="1">
    <name type="scientific">Euplotes harpa</name>
    <dbReference type="NCBI Taxonomy" id="151035"/>
    <lineage>
        <taxon>Eukaryota</taxon>
        <taxon>Sar</taxon>
        <taxon>Alveolata</taxon>
        <taxon>Ciliophora</taxon>
        <taxon>Intramacronucleata</taxon>
        <taxon>Spirotrichea</taxon>
        <taxon>Hypotrichia</taxon>
        <taxon>Euplotida</taxon>
        <taxon>Euplotidae</taxon>
        <taxon>Euplotes</taxon>
    </lineage>
</organism>